<feature type="domain" description="M23ase beta-sheet core" evidence="2">
    <location>
        <begin position="248"/>
        <end position="335"/>
    </location>
</feature>
<dbReference type="CDD" id="cd12797">
    <property type="entry name" value="M23_peptidase"/>
    <property type="match status" value="1"/>
</dbReference>
<proteinExistence type="predicted"/>
<feature type="transmembrane region" description="Helical" evidence="1">
    <location>
        <begin position="21"/>
        <end position="41"/>
    </location>
</feature>
<dbReference type="SUPFAM" id="SSF51261">
    <property type="entry name" value="Duplicated hybrid motif"/>
    <property type="match status" value="1"/>
</dbReference>
<evidence type="ECO:0000313" key="4">
    <source>
        <dbReference type="Proteomes" id="UP001243286"/>
    </source>
</evidence>
<keyword evidence="1" id="KW-1133">Transmembrane helix</keyword>
<keyword evidence="1" id="KW-0812">Transmembrane</keyword>
<dbReference type="InterPro" id="IPR050570">
    <property type="entry name" value="Cell_wall_metabolism_enzyme"/>
</dbReference>
<organism evidence="3 4">
    <name type="scientific">Exiguobacterium antarcticum</name>
    <dbReference type="NCBI Taxonomy" id="132920"/>
    <lineage>
        <taxon>Bacteria</taxon>
        <taxon>Bacillati</taxon>
        <taxon>Bacillota</taxon>
        <taxon>Bacilli</taxon>
        <taxon>Bacillales</taxon>
        <taxon>Bacillales Family XII. Incertae Sedis</taxon>
        <taxon>Exiguobacterium</taxon>
    </lineage>
</organism>
<evidence type="ECO:0000256" key="1">
    <source>
        <dbReference type="SAM" id="Phobius"/>
    </source>
</evidence>
<accession>A0ABT6R5V0</accession>
<dbReference type="PANTHER" id="PTHR21666:SF270">
    <property type="entry name" value="MUREIN HYDROLASE ACTIVATOR ENVC"/>
    <property type="match status" value="1"/>
</dbReference>
<protein>
    <submittedName>
        <fullName evidence="3">Peptidoglycan DD-metalloendopeptidase family protein</fullName>
    </submittedName>
</protein>
<dbReference type="PANTHER" id="PTHR21666">
    <property type="entry name" value="PEPTIDASE-RELATED"/>
    <property type="match status" value="1"/>
</dbReference>
<reference evidence="3 4" key="1">
    <citation type="submission" date="2023-04" db="EMBL/GenBank/DDBJ databases">
        <title>Antarctic isolates genomes.</title>
        <authorList>
            <person name="Dimov S.G."/>
        </authorList>
    </citation>
    <scope>NUCLEOTIDE SEQUENCE [LARGE SCALE GENOMIC DNA]</scope>
    <source>
        <strain evidence="3 4">AL19</strain>
    </source>
</reference>
<evidence type="ECO:0000259" key="2">
    <source>
        <dbReference type="Pfam" id="PF01551"/>
    </source>
</evidence>
<dbReference type="Proteomes" id="UP001243286">
    <property type="component" value="Unassembled WGS sequence"/>
</dbReference>
<keyword evidence="4" id="KW-1185">Reference proteome</keyword>
<sequence>MDNNNRRSPLLPLLSLASGKVLVVLFFVIATFSLMSLLSSYGDHERQKYSEGDTEAIAMCQPKGKFDRKIFDAKFENAGAFTGKAQAFVDAAEKNKIDPVLMSAIAFHETGNGSSKMVVSRNNPGGLYNSSAKSFFVFSSLEEGLDFMARNLYKLYISQGLFTVEQIGAKYAPLGVENDPDNLNAHWIPNISKRVSEFGGLTMNCESVGFASGLVSPVKSPYAITSRYGVRPNPTGANTGAGNSSYDFHTGIDFKCYANDPIYSVLDGKVILAQWHGLYGNYVKIQHGDKVTLYAHMTKSIVKVGQTIKQGKQIGMCGTTGNSTGTHLHFEVFLGGGTTRTDPYPYFENKKEKK</sequence>
<evidence type="ECO:0000313" key="3">
    <source>
        <dbReference type="EMBL" id="MDI3236185.1"/>
    </source>
</evidence>
<comment type="caution">
    <text evidence="3">The sequence shown here is derived from an EMBL/GenBank/DDBJ whole genome shotgun (WGS) entry which is preliminary data.</text>
</comment>
<dbReference type="Pfam" id="PF01551">
    <property type="entry name" value="Peptidase_M23"/>
    <property type="match status" value="1"/>
</dbReference>
<dbReference type="RefSeq" id="WP_282357175.1">
    <property type="nucleotide sequence ID" value="NZ_JASBQV010000031.1"/>
</dbReference>
<gene>
    <name evidence="3" type="ORF">QK289_14315</name>
</gene>
<name>A0ABT6R5V0_9BACL</name>
<dbReference type="InterPro" id="IPR011055">
    <property type="entry name" value="Dup_hybrid_motif"/>
</dbReference>
<dbReference type="EMBL" id="JASBQV010000031">
    <property type="protein sequence ID" value="MDI3236185.1"/>
    <property type="molecule type" value="Genomic_DNA"/>
</dbReference>
<dbReference type="Gene3D" id="2.70.70.10">
    <property type="entry name" value="Glucose Permease (Domain IIA)"/>
    <property type="match status" value="1"/>
</dbReference>
<dbReference type="InterPro" id="IPR016047">
    <property type="entry name" value="M23ase_b-sheet_dom"/>
</dbReference>
<keyword evidence="1" id="KW-0472">Membrane</keyword>